<dbReference type="KEGG" id="cia:BEN51_02995"/>
<dbReference type="AlphaFoldDB" id="A0A343JAC2"/>
<dbReference type="InterPro" id="IPR024478">
    <property type="entry name" value="HlyB_4HB_MCP"/>
</dbReference>
<keyword evidence="1" id="KW-0145">Chemotaxis</keyword>
<dbReference type="Proteomes" id="UP000264883">
    <property type="component" value="Chromosome"/>
</dbReference>
<dbReference type="SMART" id="SM00283">
    <property type="entry name" value="MA"/>
    <property type="match status" value="1"/>
</dbReference>
<dbReference type="PANTHER" id="PTHR43531:SF11">
    <property type="entry name" value="METHYL-ACCEPTING CHEMOTAXIS PROTEIN 3"/>
    <property type="match status" value="1"/>
</dbReference>
<accession>A0A343JAC2</accession>
<evidence type="ECO:0000256" key="2">
    <source>
        <dbReference type="ARBA" id="ARBA00029447"/>
    </source>
</evidence>
<dbReference type="GO" id="GO:0004888">
    <property type="term" value="F:transmembrane signaling receptor activity"/>
    <property type="evidence" value="ECO:0007669"/>
    <property type="project" value="InterPro"/>
</dbReference>
<proteinExistence type="inferred from homology"/>
<evidence type="ECO:0000313" key="7">
    <source>
        <dbReference type="EMBL" id="ASW42480.1"/>
    </source>
</evidence>
<organism evidence="7 8">
    <name type="scientific">Clostridium isatidis</name>
    <dbReference type="NCBI Taxonomy" id="182773"/>
    <lineage>
        <taxon>Bacteria</taxon>
        <taxon>Bacillati</taxon>
        <taxon>Bacillota</taxon>
        <taxon>Clostridia</taxon>
        <taxon>Eubacteriales</taxon>
        <taxon>Clostridiaceae</taxon>
        <taxon>Clostridium</taxon>
    </lineage>
</organism>
<dbReference type="GO" id="GO:0006935">
    <property type="term" value="P:chemotaxis"/>
    <property type="evidence" value="ECO:0007669"/>
    <property type="project" value="UniProtKB-KW"/>
</dbReference>
<dbReference type="InterPro" id="IPR051310">
    <property type="entry name" value="MCP_chemotaxis"/>
</dbReference>
<dbReference type="SUPFAM" id="SSF58104">
    <property type="entry name" value="Methyl-accepting chemotaxis protein (MCP) signaling domain"/>
    <property type="match status" value="1"/>
</dbReference>
<dbReference type="Pfam" id="PF00015">
    <property type="entry name" value="MCPsignal"/>
    <property type="match status" value="1"/>
</dbReference>
<gene>
    <name evidence="7" type="ORF">BEN51_02995</name>
</gene>
<name>A0A343JAC2_9CLOT</name>
<evidence type="ECO:0000259" key="6">
    <source>
        <dbReference type="PROSITE" id="PS50111"/>
    </source>
</evidence>
<protein>
    <submittedName>
        <fullName evidence="7">Chemotaxis protein</fullName>
    </submittedName>
</protein>
<feature type="transmembrane region" description="Helical" evidence="5">
    <location>
        <begin position="188"/>
        <end position="210"/>
    </location>
</feature>
<keyword evidence="4" id="KW-0175">Coiled coil</keyword>
<dbReference type="PRINTS" id="PR00260">
    <property type="entry name" value="CHEMTRNSDUCR"/>
</dbReference>
<sequence length="573" mass="63690">MMKNLNVKRKIIILSSILSAMILVIGGVGIYQIKEADLRMEKMYDSNFSSVVNLNNSINEERNMQISLFKIILNNKDKDFQEKEYERYLQYSEDFIANFQSFKKIYIDEETRKAAINLESNLNTFIDEQNKVIDLAMNGDINLAKEKMNELELNFGQGIRYKLNQMAEHSDNLAKNLKEDNKKAINDLIFVLLIIIGAVLIIGGVIAAAISSNIINPLKYAVSEMKLISTGDFTGEIDAKLLNRKDESGIILKYVNNVKKSLANLIGSIKEESLNTEESVKNINNNIYDLNLSLENIASTSEEITAVMEETSASAQEIENSIKSIEKAAEFISNKANEGTIIASEISNRALNNKNLVNLGLENTNKLMSASKITLQKAIEQTKVINKIYELSEIIIEITEQTNLLALNASIEAARAGEAGRGFSVVAEEIRKLAEASKESVIKIKETGEDISSAVNILINSSNALVEFMDNDLQYEFSSMLSVTETYKNDGVLIDKIIKEFDEISSQLLSSIKDISDIMNSVAHAAVEGSKGITNITDKVLEARNKSEEALVNSNKAKESTEKLDLAVNIFKV</sequence>
<dbReference type="Gene3D" id="1.10.287.950">
    <property type="entry name" value="Methyl-accepting chemotaxis protein"/>
    <property type="match status" value="1"/>
</dbReference>
<evidence type="ECO:0000313" key="8">
    <source>
        <dbReference type="Proteomes" id="UP000264883"/>
    </source>
</evidence>
<feature type="domain" description="Methyl-accepting transducer" evidence="6">
    <location>
        <begin position="279"/>
        <end position="537"/>
    </location>
</feature>
<comment type="similarity">
    <text evidence="2">Belongs to the methyl-accepting chemotaxis (MCP) protein family.</text>
</comment>
<keyword evidence="5" id="KW-0472">Membrane</keyword>
<dbReference type="Pfam" id="PF12729">
    <property type="entry name" value="4HB_MCP_1"/>
    <property type="match status" value="1"/>
</dbReference>
<dbReference type="PANTHER" id="PTHR43531">
    <property type="entry name" value="PROTEIN ICFG"/>
    <property type="match status" value="1"/>
</dbReference>
<dbReference type="OrthoDB" id="1062at2"/>
<keyword evidence="5" id="KW-0812">Transmembrane</keyword>
<evidence type="ECO:0000256" key="3">
    <source>
        <dbReference type="PROSITE-ProRule" id="PRU00284"/>
    </source>
</evidence>
<evidence type="ECO:0000256" key="4">
    <source>
        <dbReference type="SAM" id="Coils"/>
    </source>
</evidence>
<evidence type="ECO:0000256" key="5">
    <source>
        <dbReference type="SAM" id="Phobius"/>
    </source>
</evidence>
<dbReference type="InterPro" id="IPR004089">
    <property type="entry name" value="MCPsignal_dom"/>
</dbReference>
<dbReference type="GO" id="GO:0005886">
    <property type="term" value="C:plasma membrane"/>
    <property type="evidence" value="ECO:0007669"/>
    <property type="project" value="TreeGrafter"/>
</dbReference>
<reference evidence="7 8" key="1">
    <citation type="submission" date="2016-08" db="EMBL/GenBank/DDBJ databases">
        <title>Complete Genome Sequence Of The Indigo Reducing Clostridium isatidis DSM15098.</title>
        <authorList>
            <person name="Little G.T."/>
            <person name="Minton N.P."/>
        </authorList>
    </citation>
    <scope>NUCLEOTIDE SEQUENCE [LARGE SCALE GENOMIC DNA]</scope>
    <source>
        <strain evidence="7 8">DSM 15098</strain>
    </source>
</reference>
<dbReference type="EMBL" id="CP016786">
    <property type="protein sequence ID" value="ASW42480.1"/>
    <property type="molecule type" value="Genomic_DNA"/>
</dbReference>
<dbReference type="PROSITE" id="PS50111">
    <property type="entry name" value="CHEMOTAXIS_TRANSDUC_2"/>
    <property type="match status" value="1"/>
</dbReference>
<feature type="transmembrane region" description="Helical" evidence="5">
    <location>
        <begin position="12"/>
        <end position="33"/>
    </location>
</feature>
<feature type="coiled-coil region" evidence="4">
    <location>
        <begin position="308"/>
        <end position="335"/>
    </location>
</feature>
<evidence type="ECO:0000256" key="1">
    <source>
        <dbReference type="ARBA" id="ARBA00022500"/>
    </source>
</evidence>
<dbReference type="GO" id="GO:0007165">
    <property type="term" value="P:signal transduction"/>
    <property type="evidence" value="ECO:0007669"/>
    <property type="project" value="UniProtKB-KW"/>
</dbReference>
<keyword evidence="5" id="KW-1133">Transmembrane helix</keyword>
<keyword evidence="8" id="KW-1185">Reference proteome</keyword>
<keyword evidence="3" id="KW-0807">Transducer</keyword>
<dbReference type="InterPro" id="IPR004090">
    <property type="entry name" value="Chemotax_Me-accpt_rcpt"/>
</dbReference>